<protein>
    <submittedName>
        <fullName evidence="1">Transcriptional regulator</fullName>
    </submittedName>
</protein>
<reference evidence="1 2" key="1">
    <citation type="submission" date="2019-05" db="EMBL/GenBank/DDBJ databases">
        <title>Mycolicibacterium sphagni ENV482 genome assembly.</title>
        <authorList>
            <person name="Chen W."/>
            <person name="Faulkner N.W."/>
            <person name="Hyman M.R."/>
        </authorList>
    </citation>
    <scope>NUCLEOTIDE SEQUENCE [LARGE SCALE GENOMIC DNA]</scope>
    <source>
        <strain evidence="1 2">ENV482</strain>
    </source>
</reference>
<accession>A0ABX2K442</accession>
<name>A0ABX2K442_9MYCO</name>
<evidence type="ECO:0000313" key="2">
    <source>
        <dbReference type="Proteomes" id="UP000708347"/>
    </source>
</evidence>
<dbReference type="InterPro" id="IPR011856">
    <property type="entry name" value="tRNA_endonuc-like_dom_sf"/>
</dbReference>
<organism evidence="1 2">
    <name type="scientific">Mycolicibacterium sphagni</name>
    <dbReference type="NCBI Taxonomy" id="1786"/>
    <lineage>
        <taxon>Bacteria</taxon>
        <taxon>Bacillati</taxon>
        <taxon>Actinomycetota</taxon>
        <taxon>Actinomycetes</taxon>
        <taxon>Mycobacteriales</taxon>
        <taxon>Mycobacteriaceae</taxon>
        <taxon>Mycolicibacterium</taxon>
    </lineage>
</organism>
<keyword evidence="2" id="KW-1185">Reference proteome</keyword>
<dbReference type="Proteomes" id="UP000708347">
    <property type="component" value="Unassembled WGS sequence"/>
</dbReference>
<proteinExistence type="predicted"/>
<gene>
    <name evidence="1" type="ORF">FEG63_20215</name>
</gene>
<dbReference type="RefSeq" id="WP_174399604.1">
    <property type="nucleotide sequence ID" value="NZ_VBSB01000012.1"/>
</dbReference>
<comment type="caution">
    <text evidence="1">The sequence shown here is derived from an EMBL/GenBank/DDBJ whole genome shotgun (WGS) entry which is preliminary data.</text>
</comment>
<evidence type="ECO:0000313" key="1">
    <source>
        <dbReference type="EMBL" id="NTY61873.1"/>
    </source>
</evidence>
<dbReference type="EMBL" id="VBSB01000012">
    <property type="protein sequence ID" value="NTY61873.1"/>
    <property type="molecule type" value="Genomic_DNA"/>
</dbReference>
<sequence>MLRAADAEHALVDALEAVGLTASLIDSAGDAADIEVRTPDGQTLLIEAKYRTLASADALPRQLGQYAHQLARIQTGAGKHVVGVLIADRITEDARAMLQSTGWGWLDLRGRLHLAAPGIYVHADVPPVNANTTASDDPFAGRAGLEVTVELLLSPAQSVGVRSLAHRIGRAPSTVSEVLARLRRANFIDAEHIPTIPDLFWGLASAWRPVSADVASLPSPGDRAVRDALRINDDINAGTGWALTDTTAAAFYGAPVGLRADHPADFYVPDMRSLRRATQVLGPAADPSMRSATLKAAPVAAVCAERVRNGESSESWPIARPLFVALDLAKDPSRGREILAQWTPPKPWARVW</sequence>
<dbReference type="Gene3D" id="3.40.1350.10">
    <property type="match status" value="1"/>
</dbReference>